<evidence type="ECO:0000313" key="1">
    <source>
        <dbReference type="EMBL" id="MPN38928.1"/>
    </source>
</evidence>
<accession>A0A645HIT7</accession>
<dbReference type="Gene3D" id="3.50.40.10">
    <property type="entry name" value="Phenylalanyl-trna Synthetase, Chain B, domain 3"/>
    <property type="match status" value="1"/>
</dbReference>
<comment type="caution">
    <text evidence="1">The sequence shown here is derived from an EMBL/GenBank/DDBJ whole genome shotgun (WGS) entry which is preliminary data.</text>
</comment>
<dbReference type="EMBL" id="VSSQ01094453">
    <property type="protein sequence ID" value="MPN38928.1"/>
    <property type="molecule type" value="Genomic_DNA"/>
</dbReference>
<evidence type="ECO:0008006" key="2">
    <source>
        <dbReference type="Google" id="ProtNLM"/>
    </source>
</evidence>
<gene>
    <name evidence="1" type="ORF">SDC9_186453</name>
</gene>
<dbReference type="SUPFAM" id="SSF56037">
    <property type="entry name" value="PheT/TilS domain"/>
    <property type="match status" value="1"/>
</dbReference>
<name>A0A645HIT7_9ZZZZ</name>
<organism evidence="1">
    <name type="scientific">bioreactor metagenome</name>
    <dbReference type="NCBI Taxonomy" id="1076179"/>
    <lineage>
        <taxon>unclassified sequences</taxon>
        <taxon>metagenomes</taxon>
        <taxon>ecological metagenomes</taxon>
    </lineage>
</organism>
<dbReference type="InterPro" id="IPR020825">
    <property type="entry name" value="Phe-tRNA_synthase-like_B3/B4"/>
</dbReference>
<protein>
    <recommendedName>
        <fullName evidence="2">B3/B4 tRNA-binding domain-containing protein</fullName>
    </recommendedName>
</protein>
<reference evidence="1" key="1">
    <citation type="submission" date="2019-08" db="EMBL/GenBank/DDBJ databases">
        <authorList>
            <person name="Kucharzyk K."/>
            <person name="Murdoch R.W."/>
            <person name="Higgins S."/>
            <person name="Loffler F."/>
        </authorList>
    </citation>
    <scope>NUCLEOTIDE SEQUENCE</scope>
</reference>
<proteinExistence type="predicted"/>
<sequence length="153" mass="16552">MQLQLETAAKGEKPIPLDIPLVSVMFLGELRHRILTATHDASSLRLPVSVGEADGTQIIRRMGGTERTLKPGDLFMADGEGVISSVLAGPDERTRVTERTTDAVYATYVPPGVGERVLAAYIDDLECMIRSIYPASRIDGRWILGTQTGGANE</sequence>
<dbReference type="AlphaFoldDB" id="A0A645HIT7"/>